<dbReference type="AlphaFoldDB" id="A0A7S3R1R3"/>
<feature type="region of interest" description="Disordered" evidence="1">
    <location>
        <begin position="257"/>
        <end position="393"/>
    </location>
</feature>
<feature type="compositionally biased region" description="Low complexity" evidence="1">
    <location>
        <begin position="353"/>
        <end position="369"/>
    </location>
</feature>
<evidence type="ECO:0000313" key="2">
    <source>
        <dbReference type="EMBL" id="CAE0499808.1"/>
    </source>
</evidence>
<accession>A0A7S3R1R3</accession>
<name>A0A7S3R1R3_DUNTE</name>
<feature type="compositionally biased region" description="Basic residues" evidence="1">
    <location>
        <begin position="12"/>
        <end position="33"/>
    </location>
</feature>
<feature type="compositionally biased region" description="Acidic residues" evidence="1">
    <location>
        <begin position="51"/>
        <end position="62"/>
    </location>
</feature>
<feature type="region of interest" description="Disordered" evidence="1">
    <location>
        <begin position="187"/>
        <end position="222"/>
    </location>
</feature>
<evidence type="ECO:0000256" key="1">
    <source>
        <dbReference type="SAM" id="MobiDB-lite"/>
    </source>
</evidence>
<reference evidence="2" key="1">
    <citation type="submission" date="2021-01" db="EMBL/GenBank/DDBJ databases">
        <authorList>
            <person name="Corre E."/>
            <person name="Pelletier E."/>
            <person name="Niang G."/>
            <person name="Scheremetjew M."/>
            <person name="Finn R."/>
            <person name="Kale V."/>
            <person name="Holt S."/>
            <person name="Cochrane G."/>
            <person name="Meng A."/>
            <person name="Brown T."/>
            <person name="Cohen L."/>
        </authorList>
    </citation>
    <scope>NUCLEOTIDE SEQUENCE</scope>
    <source>
        <strain evidence="2">CCMP1320</strain>
    </source>
</reference>
<gene>
    <name evidence="2" type="ORF">DTER00134_LOCUS14881</name>
</gene>
<sequence>MDLPGAKDFSKSKRKSTQRKSHHHRGAHRHHHGQLGTGAPPPVADTRLCGEDEELSSTSEDEGVPRRKLGAEGQVLPASQGLDLEALLAEVQHSHNEAGYRFRGMLQEELDSSVPELDPSIAAQVLTLDLDALASSLACLPLQGLLGLPEEHAHWLAMDTQQRQAKASDDAHKPLPMPYWKRDLAQPLHRTQQQPSSQHAQSPALQPQQPTLTQTSQQQPPLQLAARYRPVQQQQQQQGHDHDDDDELDILLGLKAEPSHPRQTPPQAASPFPASHAQPQPLAQHHTSSALGRQAASKPAPLTPMFVNTPSPHHLSRPVAGVPRTAAPLAQQQQQQQQQQEGHDDELDELLGLKDPQIRPQPQPVQARRAPPPRPQQDHDKDEPSLEELLGVS</sequence>
<organism evidence="2">
    <name type="scientific">Dunaliella tertiolecta</name>
    <name type="common">Green alga</name>
    <dbReference type="NCBI Taxonomy" id="3047"/>
    <lineage>
        <taxon>Eukaryota</taxon>
        <taxon>Viridiplantae</taxon>
        <taxon>Chlorophyta</taxon>
        <taxon>core chlorophytes</taxon>
        <taxon>Chlorophyceae</taxon>
        <taxon>CS clade</taxon>
        <taxon>Chlamydomonadales</taxon>
        <taxon>Dunaliellaceae</taxon>
        <taxon>Dunaliella</taxon>
    </lineage>
</organism>
<feature type="compositionally biased region" description="Low complexity" evidence="1">
    <location>
        <begin position="331"/>
        <end position="340"/>
    </location>
</feature>
<feature type="compositionally biased region" description="Low complexity" evidence="1">
    <location>
        <begin position="191"/>
        <end position="222"/>
    </location>
</feature>
<feature type="region of interest" description="Disordered" evidence="1">
    <location>
        <begin position="1"/>
        <end position="68"/>
    </location>
</feature>
<protein>
    <submittedName>
        <fullName evidence="2">Uncharacterized protein</fullName>
    </submittedName>
</protein>
<dbReference type="EMBL" id="HBIP01024732">
    <property type="protein sequence ID" value="CAE0499808.1"/>
    <property type="molecule type" value="Transcribed_RNA"/>
</dbReference>
<proteinExistence type="predicted"/>